<keyword evidence="3" id="KW-0653">Protein transport</keyword>
<gene>
    <name evidence="9" type="ORF">PLEPLA_LOCUS19609</name>
</gene>
<dbReference type="GO" id="GO:0030150">
    <property type="term" value="P:protein import into mitochondrial matrix"/>
    <property type="evidence" value="ECO:0007669"/>
    <property type="project" value="TreeGrafter"/>
</dbReference>
<name>A0A9N7YLN4_PLEPL</name>
<dbReference type="SUPFAM" id="SSF46565">
    <property type="entry name" value="Chaperone J-domain"/>
    <property type="match status" value="1"/>
</dbReference>
<keyword evidence="3" id="KW-0813">Transport</keyword>
<comment type="caution">
    <text evidence="9">The sequence shown here is derived from an EMBL/GenBank/DDBJ whole genome shotgun (WGS) entry which is preliminary data.</text>
</comment>
<feature type="domain" description="J" evidence="7">
    <location>
        <begin position="452"/>
        <end position="506"/>
    </location>
</feature>
<dbReference type="InterPro" id="IPR018200">
    <property type="entry name" value="USP_CS"/>
</dbReference>
<dbReference type="AlphaFoldDB" id="A0A9N7YLN4"/>
<reference evidence="9" key="1">
    <citation type="submission" date="2020-03" db="EMBL/GenBank/DDBJ databases">
        <authorList>
            <person name="Weist P."/>
        </authorList>
    </citation>
    <scope>NUCLEOTIDE SEQUENCE</scope>
</reference>
<dbReference type="InterPro" id="IPR038765">
    <property type="entry name" value="Papain-like_cys_pep_sf"/>
</dbReference>
<dbReference type="PROSITE" id="PS50076">
    <property type="entry name" value="DNAJ_2"/>
    <property type="match status" value="1"/>
</dbReference>
<evidence type="ECO:0000259" key="8">
    <source>
        <dbReference type="PROSITE" id="PS50235"/>
    </source>
</evidence>
<evidence type="ECO:0000256" key="3">
    <source>
        <dbReference type="ARBA" id="ARBA00023010"/>
    </source>
</evidence>
<dbReference type="GO" id="GO:0004843">
    <property type="term" value="F:cysteine-type deubiquitinase activity"/>
    <property type="evidence" value="ECO:0007669"/>
    <property type="project" value="InterPro"/>
</dbReference>
<proteinExistence type="predicted"/>
<keyword evidence="4" id="KW-0496">Mitochondrion</keyword>
<keyword evidence="2" id="KW-0999">Mitochondrion inner membrane</keyword>
<dbReference type="InterPro" id="IPR036869">
    <property type="entry name" value="J_dom_sf"/>
</dbReference>
<dbReference type="GO" id="GO:0016579">
    <property type="term" value="P:protein deubiquitination"/>
    <property type="evidence" value="ECO:0007669"/>
    <property type="project" value="InterPro"/>
</dbReference>
<evidence type="ECO:0000313" key="9">
    <source>
        <dbReference type="EMBL" id="CAB1431552.1"/>
    </source>
</evidence>
<dbReference type="Pfam" id="PF00443">
    <property type="entry name" value="UCH"/>
    <property type="match status" value="1"/>
</dbReference>
<dbReference type="CDD" id="cd06257">
    <property type="entry name" value="DnaJ"/>
    <property type="match status" value="1"/>
</dbReference>
<dbReference type="CDD" id="cd02257">
    <property type="entry name" value="Peptidase_C19"/>
    <property type="match status" value="1"/>
</dbReference>
<organism evidence="9 10">
    <name type="scientific">Pleuronectes platessa</name>
    <name type="common">European plaice</name>
    <dbReference type="NCBI Taxonomy" id="8262"/>
    <lineage>
        <taxon>Eukaryota</taxon>
        <taxon>Metazoa</taxon>
        <taxon>Chordata</taxon>
        <taxon>Craniata</taxon>
        <taxon>Vertebrata</taxon>
        <taxon>Euteleostomi</taxon>
        <taxon>Actinopterygii</taxon>
        <taxon>Neopterygii</taxon>
        <taxon>Teleostei</taxon>
        <taxon>Neoteleostei</taxon>
        <taxon>Acanthomorphata</taxon>
        <taxon>Carangaria</taxon>
        <taxon>Pleuronectiformes</taxon>
        <taxon>Pleuronectoidei</taxon>
        <taxon>Pleuronectidae</taxon>
        <taxon>Pleuronectes</taxon>
    </lineage>
</organism>
<evidence type="ECO:0000313" key="10">
    <source>
        <dbReference type="Proteomes" id="UP001153269"/>
    </source>
</evidence>
<dbReference type="FunFam" id="1.10.287.110:FF:000001">
    <property type="entry name" value="Import inner membrane translocase subunit tim14"/>
    <property type="match status" value="1"/>
</dbReference>
<feature type="compositionally biased region" description="Polar residues" evidence="6">
    <location>
        <begin position="1"/>
        <end position="21"/>
    </location>
</feature>
<dbReference type="PANTHER" id="PTHR12763">
    <property type="match status" value="1"/>
</dbReference>
<dbReference type="GO" id="GO:0001671">
    <property type="term" value="F:ATPase activator activity"/>
    <property type="evidence" value="ECO:0007669"/>
    <property type="project" value="TreeGrafter"/>
</dbReference>
<accession>A0A9N7YLN4</accession>
<dbReference type="InterPro" id="IPR028889">
    <property type="entry name" value="USP"/>
</dbReference>
<evidence type="ECO:0000256" key="4">
    <source>
        <dbReference type="ARBA" id="ARBA00023128"/>
    </source>
</evidence>
<keyword evidence="10" id="KW-1185">Reference proteome</keyword>
<dbReference type="Gene3D" id="1.10.287.110">
    <property type="entry name" value="DnaJ domain"/>
    <property type="match status" value="1"/>
</dbReference>
<dbReference type="PROSITE" id="PS50235">
    <property type="entry name" value="USP_3"/>
    <property type="match status" value="1"/>
</dbReference>
<dbReference type="SUPFAM" id="SSF54001">
    <property type="entry name" value="Cysteine proteinases"/>
    <property type="match status" value="1"/>
</dbReference>
<evidence type="ECO:0000256" key="1">
    <source>
        <dbReference type="ARBA" id="ARBA00004434"/>
    </source>
</evidence>
<dbReference type="InterPro" id="IPR001394">
    <property type="entry name" value="Peptidase_C19_UCH"/>
</dbReference>
<evidence type="ECO:0000256" key="2">
    <source>
        <dbReference type="ARBA" id="ARBA00022792"/>
    </source>
</evidence>
<dbReference type="PROSITE" id="PS00972">
    <property type="entry name" value="USP_1"/>
    <property type="match status" value="1"/>
</dbReference>
<keyword evidence="5" id="KW-0472">Membrane</keyword>
<evidence type="ECO:0000256" key="5">
    <source>
        <dbReference type="ARBA" id="ARBA00023136"/>
    </source>
</evidence>
<keyword evidence="3" id="KW-0811">Translocation</keyword>
<comment type="subcellular location">
    <subcellularLocation>
        <location evidence="1">Mitochondrion inner membrane</location>
        <topology evidence="1">Single-pass membrane protein</topology>
    </subcellularLocation>
</comment>
<evidence type="ECO:0000256" key="6">
    <source>
        <dbReference type="SAM" id="MobiDB-lite"/>
    </source>
</evidence>
<dbReference type="EMBL" id="CADEAL010001347">
    <property type="protein sequence ID" value="CAB1431552.1"/>
    <property type="molecule type" value="Genomic_DNA"/>
</dbReference>
<evidence type="ECO:0008006" key="11">
    <source>
        <dbReference type="Google" id="ProtNLM"/>
    </source>
</evidence>
<protein>
    <recommendedName>
        <fullName evidence="11">USP domain-containing protein</fullName>
    </recommendedName>
</protein>
<dbReference type="Proteomes" id="UP001153269">
    <property type="component" value="Unassembled WGS sequence"/>
</dbReference>
<feature type="region of interest" description="Disordered" evidence="6">
    <location>
        <begin position="1"/>
        <end position="30"/>
    </location>
</feature>
<dbReference type="GO" id="GO:0001405">
    <property type="term" value="C:PAM complex, Tim23 associated import motor"/>
    <property type="evidence" value="ECO:0007669"/>
    <property type="project" value="TreeGrafter"/>
</dbReference>
<dbReference type="SMART" id="SM00271">
    <property type="entry name" value="DnaJ"/>
    <property type="match status" value="1"/>
</dbReference>
<evidence type="ECO:0000259" key="7">
    <source>
        <dbReference type="PROSITE" id="PS50076"/>
    </source>
</evidence>
<dbReference type="Gene3D" id="3.90.70.10">
    <property type="entry name" value="Cysteine proteinases"/>
    <property type="match status" value="1"/>
</dbReference>
<feature type="domain" description="USP" evidence="8">
    <location>
        <begin position="38"/>
        <end position="343"/>
    </location>
</feature>
<sequence length="506" mass="56807">MKNDFGNYQNKPEPSTSQKPNNDLYFLSGSPSSERSDLGFPNPAQICYMNSSLQSLLTLTEFIRDISHQEAAWKMVPEAAVLMAFMSIVRCHHSPDRQQKLNALYTFKRELARRFPEFSDMEQKDAHEFLMSFLENIEGLKPVMIELSNQTETLYKCPVDVHLSFKMQNTRTCMRCGHSSRTEENFNNLSLNLVPQESVQDMLDNYLLETDTEYKCVCGGTNSTQQYSFKTLPRVLILHVMRFCYTSSWSLKKLHNTVNISRELLVSSHQGTGWYSVVSLISHIGCSATSGHYVSAGVQRGAVEDDATDSWLTYDDSYVTNVSGESVCSIYEKNAYVLFYKRRVFQKLVSANRGNNMAHSGGMSVDGGGAMRYAEHAPQTKNRGDAEIDRRLGGTLIAVGLGVAAAGFAGRYAFQLWKPLGQVFSDTVKKMPTSAFSSYYKGGFDQKMSKREASLILGISPVSTKAKVREAHRNIMVLNHPDKGGSPYLASKINEAKDLLDKEMRR</sequence>
<dbReference type="InterPro" id="IPR001623">
    <property type="entry name" value="DnaJ_domain"/>
</dbReference>
<dbReference type="PANTHER" id="PTHR12763:SF7">
    <property type="entry name" value="DNAJ HOMOLOG SUBFAMILY C MEMBER 15"/>
    <property type="match status" value="1"/>
</dbReference>